<evidence type="ECO:0000313" key="1">
    <source>
        <dbReference type="EMBL" id="SMR95437.1"/>
    </source>
</evidence>
<reference evidence="1 2" key="1">
    <citation type="submission" date="2017-05" db="EMBL/GenBank/DDBJ databases">
        <authorList>
            <person name="Varghese N."/>
            <person name="Submissions S."/>
        </authorList>
    </citation>
    <scope>NUCLEOTIDE SEQUENCE [LARGE SCALE GENOMIC DNA]</scope>
    <source>
        <strain evidence="1 2">MACB1020</strain>
    </source>
</reference>
<dbReference type="RefSeq" id="WP_015907085.1">
    <property type="nucleotide sequence ID" value="NZ_FUZJ01000001.1"/>
</dbReference>
<dbReference type="GeneID" id="31771853"/>
<proteinExistence type="predicted"/>
<name>A0ABY1SBA0_CALBS</name>
<dbReference type="Proteomes" id="UP000196803">
    <property type="component" value="Unassembled WGS sequence"/>
</dbReference>
<protein>
    <submittedName>
        <fullName evidence="1">Uncharacterized protein</fullName>
    </submittedName>
</protein>
<evidence type="ECO:0000313" key="2">
    <source>
        <dbReference type="Proteomes" id="UP000196803"/>
    </source>
</evidence>
<sequence length="211" mass="24901">MNKKLIYKLAFLSIILALILAVICWNYFNIKERFANSSKAAKYEFFCSIKDTYFNALYFMENLKKNKLTFSQEFLYLRDSLTSSARLLVILRNTNPRYRKYESKLPSIFYTVNDINLLIGQIYFNLSEGKPITTNDSNKLKFLTNEDIYNMLSNYCSLIKNIISENGKIIESDKALYDPDKYFDKMLEKWDIKKAELLFHKGLKADITDWP</sequence>
<keyword evidence="2" id="KW-1185">Reference proteome</keyword>
<dbReference type="EMBL" id="FXXC01000001">
    <property type="protein sequence ID" value="SMR95437.1"/>
    <property type="molecule type" value="Genomic_DNA"/>
</dbReference>
<accession>A0ABY1SBA0</accession>
<gene>
    <name evidence="1" type="ORF">SAMN05216240_2618</name>
</gene>
<organism evidence="1 2">
    <name type="scientific">Caldicellulosiruptor bescii</name>
    <name type="common">Anaerocellum thermophilum</name>
    <dbReference type="NCBI Taxonomy" id="31899"/>
    <lineage>
        <taxon>Bacteria</taxon>
        <taxon>Bacillati</taxon>
        <taxon>Bacillota</taxon>
        <taxon>Bacillota incertae sedis</taxon>
        <taxon>Caldicellulosiruptorales</taxon>
        <taxon>Caldicellulosiruptoraceae</taxon>
        <taxon>Caldicellulosiruptor</taxon>
    </lineage>
</organism>
<comment type="caution">
    <text evidence="1">The sequence shown here is derived from an EMBL/GenBank/DDBJ whole genome shotgun (WGS) entry which is preliminary data.</text>
</comment>